<dbReference type="KEGG" id="bvo:Pan97_48830"/>
<dbReference type="GO" id="GO:0016829">
    <property type="term" value="F:lyase activity"/>
    <property type="evidence" value="ECO:0007669"/>
    <property type="project" value="UniProtKB-KW"/>
</dbReference>
<keyword evidence="1" id="KW-0732">Signal</keyword>
<sequence precursor="true">MHAVKFFIPSLLLICLPSLASAENILFPDDSGVIDVTKAPYGAIPDDGKDDSRAIQQALCDHVSGNHIFYFPNGVYDIGDTLFHLPEQDPLKNKHACLELRDRAKRNILIGQSEQGTILRLMDNVNEEFADAVLWFGPSPAQRFRNGLRHMTVSVGKDHPKASGVLFNASNQGGIRQVTIKSEDPQHRGAVGLDMGHTDEVGPLLVQHLTVDGFDRGIKCAYQTASQTFEHIKLRNQREYGWTNGFSQSIFVRDLEFQGSVTAIHNGPTMKGDPGQSRLLLIDSQLTYTGNGSPPVAIRNQKAAFLRNIRADGFRAIVSNEIQHGRGNPTVVDSPLVEYIANGSEASRKGKPFTLFPSPAQSLGLPIEEPTQVDWEQDLSRWASPHQFPMGYSGRPDDDMDDTPSIQAAIDSGATTVYLPRGRWLIQSGLYLRNNVRHFVGCEAMLSPVKDQRATVVLVDGTSPAVLIEGLEAGGITFTQDTHRELQLRHILGGQYQPGLSHAGKLFLTDVCLGPLKISDKQNVWARQLNIESQTDPGDAKVVNNGGTLWILGMKTEDEGTVIKTLDGGRTELLGHKHVAHRGQEPSFVTIQAAFSAALAAGSALETRGNETKTADNFNSADLYVAYEESMN</sequence>
<dbReference type="InterPro" id="IPR024535">
    <property type="entry name" value="RHGA/B-epi-like_pectate_lyase"/>
</dbReference>
<feature type="signal peptide" evidence="1">
    <location>
        <begin position="1"/>
        <end position="22"/>
    </location>
</feature>
<name>A0A518CF50_9BACT</name>
<dbReference type="SUPFAM" id="SSF51126">
    <property type="entry name" value="Pectin lyase-like"/>
    <property type="match status" value="2"/>
</dbReference>
<accession>A0A518CF50</accession>
<gene>
    <name evidence="3" type="ORF">Pan97_48830</name>
</gene>
<evidence type="ECO:0000256" key="1">
    <source>
        <dbReference type="SAM" id="SignalP"/>
    </source>
</evidence>
<evidence type="ECO:0000313" key="3">
    <source>
        <dbReference type="EMBL" id="QDU77804.1"/>
    </source>
</evidence>
<keyword evidence="3" id="KW-0456">Lyase</keyword>
<dbReference type="InterPro" id="IPR012334">
    <property type="entry name" value="Pectin_lyas_fold"/>
</dbReference>
<dbReference type="AlphaFoldDB" id="A0A518CF50"/>
<dbReference type="Proteomes" id="UP000318626">
    <property type="component" value="Chromosome"/>
</dbReference>
<evidence type="ECO:0000259" key="2">
    <source>
        <dbReference type="Pfam" id="PF12708"/>
    </source>
</evidence>
<proteinExistence type="predicted"/>
<feature type="domain" description="Rhamnogalacturonase A/B/Epimerase-like pectate lyase" evidence="2">
    <location>
        <begin position="41"/>
        <end position="263"/>
    </location>
</feature>
<protein>
    <submittedName>
        <fullName evidence="3">Pectate lyase superfamily protein</fullName>
    </submittedName>
</protein>
<reference evidence="4" key="1">
    <citation type="submission" date="2019-02" db="EMBL/GenBank/DDBJ databases">
        <title>Deep-cultivation of Planctomycetes and their phenomic and genomic characterization uncovers novel biology.</title>
        <authorList>
            <person name="Wiegand S."/>
            <person name="Jogler M."/>
            <person name="Boedeker C."/>
            <person name="Pinto D."/>
            <person name="Vollmers J."/>
            <person name="Rivas-Marin E."/>
            <person name="Kohn T."/>
            <person name="Peeters S.H."/>
            <person name="Heuer A."/>
            <person name="Rast P."/>
            <person name="Oberbeckmann S."/>
            <person name="Bunk B."/>
            <person name="Jeske O."/>
            <person name="Meyerdierks A."/>
            <person name="Storesund J.E."/>
            <person name="Kallscheuer N."/>
            <person name="Luecker S."/>
            <person name="Lage O.M."/>
            <person name="Pohl T."/>
            <person name="Merkel B.J."/>
            <person name="Hornburger P."/>
            <person name="Mueller R.-W."/>
            <person name="Bruemmer F."/>
            <person name="Labrenz M."/>
            <person name="Spormann A.M."/>
            <person name="Op den Camp H."/>
            <person name="Overmann J."/>
            <person name="Amann R."/>
            <person name="Jetten M.S.M."/>
            <person name="Mascher T."/>
            <person name="Medema M.H."/>
            <person name="Devos D.P."/>
            <person name="Kaster A.-K."/>
            <person name="Ovreas L."/>
            <person name="Rohde M."/>
            <person name="Galperin M.Y."/>
            <person name="Jogler C."/>
        </authorList>
    </citation>
    <scope>NUCLEOTIDE SEQUENCE [LARGE SCALE GENOMIC DNA]</scope>
    <source>
        <strain evidence="4">Pan97</strain>
    </source>
</reference>
<organism evidence="3 4">
    <name type="scientific">Bremerella volcania</name>
    <dbReference type="NCBI Taxonomy" id="2527984"/>
    <lineage>
        <taxon>Bacteria</taxon>
        <taxon>Pseudomonadati</taxon>
        <taxon>Planctomycetota</taxon>
        <taxon>Planctomycetia</taxon>
        <taxon>Pirellulales</taxon>
        <taxon>Pirellulaceae</taxon>
        <taxon>Bremerella</taxon>
    </lineage>
</organism>
<dbReference type="EMBL" id="CP036289">
    <property type="protein sequence ID" value="QDU77804.1"/>
    <property type="molecule type" value="Genomic_DNA"/>
</dbReference>
<dbReference type="Gene3D" id="2.160.20.10">
    <property type="entry name" value="Single-stranded right-handed beta-helix, Pectin lyase-like"/>
    <property type="match status" value="2"/>
</dbReference>
<feature type="chain" id="PRO_5021882012" evidence="1">
    <location>
        <begin position="23"/>
        <end position="632"/>
    </location>
</feature>
<dbReference type="InterPro" id="IPR011050">
    <property type="entry name" value="Pectin_lyase_fold/virulence"/>
</dbReference>
<evidence type="ECO:0000313" key="4">
    <source>
        <dbReference type="Proteomes" id="UP000318626"/>
    </source>
</evidence>
<dbReference type="Pfam" id="PF12708">
    <property type="entry name" value="Pect-lyase_RHGA_epim"/>
    <property type="match status" value="1"/>
</dbReference>
<keyword evidence="4" id="KW-1185">Reference proteome</keyword>